<gene>
    <name evidence="2" type="ORF">DL762_007227</name>
</gene>
<feature type="region of interest" description="Disordered" evidence="1">
    <location>
        <begin position="1"/>
        <end position="215"/>
    </location>
</feature>
<protein>
    <submittedName>
        <fullName evidence="2">Uncharacterized protein</fullName>
    </submittedName>
</protein>
<proteinExistence type="predicted"/>
<feature type="compositionally biased region" description="Low complexity" evidence="1">
    <location>
        <begin position="112"/>
        <end position="127"/>
    </location>
</feature>
<feature type="compositionally biased region" description="Polar residues" evidence="1">
    <location>
        <begin position="140"/>
        <end position="156"/>
    </location>
</feature>
<comment type="caution">
    <text evidence="2">The sequence shown here is derived from an EMBL/GenBank/DDBJ whole genome shotgun (WGS) entry which is preliminary data.</text>
</comment>
<evidence type="ECO:0000313" key="3">
    <source>
        <dbReference type="Proteomes" id="UP000294003"/>
    </source>
</evidence>
<name>A0ABY0GZP6_9PEZI</name>
<accession>A0ABY0GZP6</accession>
<dbReference type="EMBL" id="QJNS01000257">
    <property type="protein sequence ID" value="RYO81229.1"/>
    <property type="molecule type" value="Genomic_DNA"/>
</dbReference>
<feature type="compositionally biased region" description="Pro residues" evidence="1">
    <location>
        <begin position="40"/>
        <end position="57"/>
    </location>
</feature>
<organism evidence="2 3">
    <name type="scientific">Monosporascus cannonballus</name>
    <dbReference type="NCBI Taxonomy" id="155416"/>
    <lineage>
        <taxon>Eukaryota</taxon>
        <taxon>Fungi</taxon>
        <taxon>Dikarya</taxon>
        <taxon>Ascomycota</taxon>
        <taxon>Pezizomycotina</taxon>
        <taxon>Sordariomycetes</taxon>
        <taxon>Xylariomycetidae</taxon>
        <taxon>Xylariales</taxon>
        <taxon>Xylariales incertae sedis</taxon>
        <taxon>Monosporascus</taxon>
    </lineage>
</organism>
<feature type="compositionally biased region" description="Polar residues" evidence="1">
    <location>
        <begin position="1"/>
        <end position="10"/>
    </location>
</feature>
<feature type="compositionally biased region" description="Polar residues" evidence="1">
    <location>
        <begin position="73"/>
        <end position="82"/>
    </location>
</feature>
<keyword evidence="3" id="KW-1185">Reference proteome</keyword>
<dbReference type="Proteomes" id="UP000294003">
    <property type="component" value="Unassembled WGS sequence"/>
</dbReference>
<reference evidence="2 3" key="1">
    <citation type="submission" date="2018-06" db="EMBL/GenBank/DDBJ databases">
        <title>Complete Genomes of Monosporascus.</title>
        <authorList>
            <person name="Robinson A.J."/>
            <person name="Natvig D.O."/>
        </authorList>
    </citation>
    <scope>NUCLEOTIDE SEQUENCE [LARGE SCALE GENOMIC DNA]</scope>
    <source>
        <strain evidence="2 3">CBS 609.92</strain>
    </source>
</reference>
<feature type="compositionally biased region" description="Pro residues" evidence="1">
    <location>
        <begin position="200"/>
        <end position="211"/>
    </location>
</feature>
<evidence type="ECO:0000313" key="2">
    <source>
        <dbReference type="EMBL" id="RYO81229.1"/>
    </source>
</evidence>
<evidence type="ECO:0000256" key="1">
    <source>
        <dbReference type="SAM" id="MobiDB-lite"/>
    </source>
</evidence>
<sequence length="234" mass="25029">MPKPNSSNTGGEAAKSSFTKRFELPALDFKFGSLTEGTNIPPPLPSPVEKAPTPPITPVQAQKPAVQEEKTAKTNGHVNGSERSPKPEITIPPLIHAGVKRPAEDGPASPTGSSRGSLRRLLSISLLNKTYDEQAPPPSSHEQSGSRPPSRTASTMTEEKKSKRTSGWFRRLRSHDHSGLGASHGNENKRMSQQFIQTTPPKPAGPPPPMIPELSALGTKVDTSIGDDIFKGIK</sequence>